<dbReference type="PROSITE" id="PS51257">
    <property type="entry name" value="PROKAR_LIPOPROTEIN"/>
    <property type="match status" value="1"/>
</dbReference>
<feature type="chain" id="PRO_5012510940" description="Extracellular solute-binding protein" evidence="1">
    <location>
        <begin position="39"/>
        <end position="449"/>
    </location>
</feature>
<dbReference type="PANTHER" id="PTHR43649">
    <property type="entry name" value="ARABINOSE-BINDING PROTEIN-RELATED"/>
    <property type="match status" value="1"/>
</dbReference>
<name>A0A225CIZ7_9MICO</name>
<dbReference type="EMBL" id="MZMQ01000001">
    <property type="protein sequence ID" value="OQJ62366.1"/>
    <property type="molecule type" value="Genomic_DNA"/>
</dbReference>
<sequence length="449" mass="46731">MRDTATPTTRRRRRPIRLALGAAVAAATVALTGCGAGADVGGAGVACDIPQPDAKTTVNVLSYNSPSTNPFTDAIATGCTGGNLTVNAPTTDFGGQNQRAVQSMSGANPSYDLVEVYGTVYPLYAERGWIDPLDDRIADAGDELGIDDIDPTLLESLQYDGKQVGIPTFWGTIIFIYREDILSDLDIAVPTTFEEMYAAADRIRTETGMANPLALPFNAAGDNSSAYNQYLGSLGGTWFEDGSATPTLDSPESVQALDTLRATYQQMSSQSTSWSSPEVITQLQTGQAAMSMLFAGRVSALLDEGQTENFDKFAFAVPPAVQEGGTPATSLSVDGLSIAANSKVDKDLLFDLLGVATGADAATEAAKATIPARTTQAQAADLPFEEAARDVLESEKPNGLPLVPYMSDVFAAMAPILAQVVDGTLSSADGAAQLQAAAVQAIATAGFAP</sequence>
<organism evidence="2 3">
    <name type="scientific">Clavibacter tessellarius</name>
    <dbReference type="NCBI Taxonomy" id="31965"/>
    <lineage>
        <taxon>Bacteria</taxon>
        <taxon>Bacillati</taxon>
        <taxon>Actinomycetota</taxon>
        <taxon>Actinomycetes</taxon>
        <taxon>Micrococcales</taxon>
        <taxon>Microbacteriaceae</taxon>
        <taxon>Clavibacter</taxon>
    </lineage>
</organism>
<dbReference type="InterPro" id="IPR006059">
    <property type="entry name" value="SBP"/>
</dbReference>
<feature type="signal peptide" evidence="1">
    <location>
        <begin position="1"/>
        <end position="38"/>
    </location>
</feature>
<dbReference type="SUPFAM" id="SSF53850">
    <property type="entry name" value="Periplasmic binding protein-like II"/>
    <property type="match status" value="1"/>
</dbReference>
<dbReference type="RefSeq" id="WP_094126849.1">
    <property type="nucleotide sequence ID" value="NZ_CP040788.1"/>
</dbReference>
<evidence type="ECO:0000313" key="2">
    <source>
        <dbReference type="EMBL" id="OQJ62366.1"/>
    </source>
</evidence>
<dbReference type="PANTHER" id="PTHR43649:SF12">
    <property type="entry name" value="DIACETYLCHITOBIOSE BINDING PROTEIN DASA"/>
    <property type="match status" value="1"/>
</dbReference>
<reference evidence="2" key="1">
    <citation type="submission" date="2017-08" db="EMBL/GenBank/DDBJ databases">
        <title>Genomes of multiple Clavibacter strains from different subspecies.</title>
        <authorList>
            <person name="Yuan X.-K."/>
            <person name="Li X.-S."/>
            <person name="Nie J."/>
            <person name="De Boer S.H."/>
        </authorList>
    </citation>
    <scope>NUCLEOTIDE SEQUENCE [LARGE SCALE GENOMIC DNA]</scope>
    <source>
        <strain evidence="2">ATCC 33566</strain>
    </source>
</reference>
<dbReference type="Pfam" id="PF01547">
    <property type="entry name" value="SBP_bac_1"/>
    <property type="match status" value="1"/>
</dbReference>
<dbReference type="AlphaFoldDB" id="A0A225CIZ7"/>
<dbReference type="InterPro" id="IPR050490">
    <property type="entry name" value="Bact_solute-bd_prot1"/>
</dbReference>
<accession>A0A225CIZ7</accession>
<evidence type="ECO:0000256" key="1">
    <source>
        <dbReference type="SAM" id="SignalP"/>
    </source>
</evidence>
<dbReference type="OrthoDB" id="2515046at2"/>
<comment type="caution">
    <text evidence="2">The sequence shown here is derived from an EMBL/GenBank/DDBJ whole genome shotgun (WGS) entry which is preliminary data.</text>
</comment>
<gene>
    <name evidence="2" type="ORF">B5P24_04760</name>
</gene>
<protein>
    <recommendedName>
        <fullName evidence="4">Extracellular solute-binding protein</fullName>
    </recommendedName>
</protein>
<keyword evidence="1" id="KW-0732">Signal</keyword>
<keyword evidence="3" id="KW-1185">Reference proteome</keyword>
<proteinExistence type="predicted"/>
<dbReference type="Proteomes" id="UP000215316">
    <property type="component" value="Unassembled WGS sequence"/>
</dbReference>
<evidence type="ECO:0008006" key="4">
    <source>
        <dbReference type="Google" id="ProtNLM"/>
    </source>
</evidence>
<dbReference type="Gene3D" id="3.40.190.10">
    <property type="entry name" value="Periplasmic binding protein-like II"/>
    <property type="match status" value="1"/>
</dbReference>
<evidence type="ECO:0000313" key="3">
    <source>
        <dbReference type="Proteomes" id="UP000215316"/>
    </source>
</evidence>